<dbReference type="RefSeq" id="WP_261293802.1">
    <property type="nucleotide sequence ID" value="NZ_JANQBK010000004.1"/>
</dbReference>
<proteinExistence type="inferred from homology"/>
<dbReference type="Pfam" id="PF03544">
    <property type="entry name" value="TonB_C"/>
    <property type="match status" value="1"/>
</dbReference>
<keyword evidence="3" id="KW-0813">Transport</keyword>
<evidence type="ECO:0000256" key="6">
    <source>
        <dbReference type="ARBA" id="ARBA00022692"/>
    </source>
</evidence>
<protein>
    <submittedName>
        <fullName evidence="12">Energy transducer TonB</fullName>
    </submittedName>
</protein>
<gene>
    <name evidence="12" type="ORF">ACFONA_01315</name>
</gene>
<reference evidence="13" key="1">
    <citation type="journal article" date="2019" name="Int. J. Syst. Evol. Microbiol.">
        <title>The Global Catalogue of Microorganisms (GCM) 10K type strain sequencing project: providing services to taxonomists for standard genome sequencing and annotation.</title>
        <authorList>
            <consortium name="The Broad Institute Genomics Platform"/>
            <consortium name="The Broad Institute Genome Sequencing Center for Infectious Disease"/>
            <person name="Wu L."/>
            <person name="Ma J."/>
        </authorList>
    </citation>
    <scope>NUCLEOTIDE SEQUENCE [LARGE SCALE GENOMIC DNA]</scope>
    <source>
        <strain evidence="13">KCTC 42739</strain>
    </source>
</reference>
<keyword evidence="9" id="KW-0472">Membrane</keyword>
<dbReference type="InterPro" id="IPR037682">
    <property type="entry name" value="TonB_C"/>
</dbReference>
<dbReference type="Gene3D" id="3.30.2420.10">
    <property type="entry name" value="TonB"/>
    <property type="match status" value="2"/>
</dbReference>
<evidence type="ECO:0000256" key="9">
    <source>
        <dbReference type="ARBA" id="ARBA00023136"/>
    </source>
</evidence>
<evidence type="ECO:0000256" key="7">
    <source>
        <dbReference type="ARBA" id="ARBA00022927"/>
    </source>
</evidence>
<dbReference type="SUPFAM" id="SSF74653">
    <property type="entry name" value="TolA/TonB C-terminal domain"/>
    <property type="match status" value="2"/>
</dbReference>
<feature type="domain" description="TonB C-terminal" evidence="11">
    <location>
        <begin position="274"/>
        <end position="366"/>
    </location>
</feature>
<dbReference type="InterPro" id="IPR006260">
    <property type="entry name" value="TonB/TolA_C"/>
</dbReference>
<sequence>MKRALLSLLVPLVTAAQIPPPIVSVAPPAPHAAMSAPAQRTLLAWRPDAQCDGVPLAAADFRRPAVALAWGATATLKPIDYRFTIAADGRTIDIQRDGSDFVPFGDDLAPALAATHFAPGAPRACRVRFVPEQVPLLAAARADLIAYSLAPTMGPLPREAQAVIHGANTCLREPRPQPLLQAFPDFAKVEGRPGVHDWAMIGYDIDAAGRPSAVRVVETTGNTALDAASITAIRASRYAGGPRTGCLYPYWHAAVKLVAPPIPDEAALRPADATCPKRRDWTTPPVLRFPEPYRRRAIEGWAVLSYDIAPWGEIGNIRVLTAQPSADFGTQAIQVLRAAKVAPAGQGAVGCVDRVKFVMGPVGGIPTNEETPPPPF</sequence>
<evidence type="ECO:0000256" key="5">
    <source>
        <dbReference type="ARBA" id="ARBA00022519"/>
    </source>
</evidence>
<comment type="subcellular location">
    <subcellularLocation>
        <location evidence="1">Cell inner membrane</location>
        <topology evidence="1">Single-pass membrane protein</topology>
        <orientation evidence="1">Periplasmic side</orientation>
    </subcellularLocation>
</comment>
<dbReference type="PANTHER" id="PTHR33446">
    <property type="entry name" value="PROTEIN TONB-RELATED"/>
    <property type="match status" value="1"/>
</dbReference>
<keyword evidence="5" id="KW-0997">Cell inner membrane</keyword>
<comment type="similarity">
    <text evidence="2">Belongs to the TonB family.</text>
</comment>
<evidence type="ECO:0000256" key="10">
    <source>
        <dbReference type="SAM" id="SignalP"/>
    </source>
</evidence>
<comment type="caution">
    <text evidence="12">The sequence shown here is derived from an EMBL/GenBank/DDBJ whole genome shotgun (WGS) entry which is preliminary data.</text>
</comment>
<evidence type="ECO:0000256" key="2">
    <source>
        <dbReference type="ARBA" id="ARBA00006555"/>
    </source>
</evidence>
<evidence type="ECO:0000259" key="11">
    <source>
        <dbReference type="PROSITE" id="PS52015"/>
    </source>
</evidence>
<dbReference type="PROSITE" id="PS52015">
    <property type="entry name" value="TONB_CTD"/>
    <property type="match status" value="2"/>
</dbReference>
<feature type="chain" id="PRO_5047027883" evidence="10">
    <location>
        <begin position="16"/>
        <end position="376"/>
    </location>
</feature>
<feature type="signal peptide" evidence="10">
    <location>
        <begin position="1"/>
        <end position="15"/>
    </location>
</feature>
<evidence type="ECO:0000256" key="4">
    <source>
        <dbReference type="ARBA" id="ARBA00022475"/>
    </source>
</evidence>
<keyword evidence="8" id="KW-1133">Transmembrane helix</keyword>
<keyword evidence="4" id="KW-1003">Cell membrane</keyword>
<evidence type="ECO:0000313" key="13">
    <source>
        <dbReference type="Proteomes" id="UP001595713"/>
    </source>
</evidence>
<accession>A0ABV7SQQ3</accession>
<dbReference type="NCBIfam" id="TIGR01352">
    <property type="entry name" value="tonB_Cterm"/>
    <property type="match status" value="1"/>
</dbReference>
<dbReference type="Proteomes" id="UP001595713">
    <property type="component" value="Unassembled WGS sequence"/>
</dbReference>
<feature type="domain" description="TonB C-terminal" evidence="11">
    <location>
        <begin position="171"/>
        <end position="272"/>
    </location>
</feature>
<evidence type="ECO:0000256" key="1">
    <source>
        <dbReference type="ARBA" id="ARBA00004383"/>
    </source>
</evidence>
<evidence type="ECO:0000256" key="8">
    <source>
        <dbReference type="ARBA" id="ARBA00022989"/>
    </source>
</evidence>
<name>A0ABV7SQQ3_9SPHN</name>
<evidence type="ECO:0000256" key="3">
    <source>
        <dbReference type="ARBA" id="ARBA00022448"/>
    </source>
</evidence>
<keyword evidence="7" id="KW-0653">Protein transport</keyword>
<keyword evidence="10" id="KW-0732">Signal</keyword>
<evidence type="ECO:0000313" key="12">
    <source>
        <dbReference type="EMBL" id="MFC3578788.1"/>
    </source>
</evidence>
<organism evidence="12 13">
    <name type="scientific">Sphingomonas hylomeconis</name>
    <dbReference type="NCBI Taxonomy" id="1395958"/>
    <lineage>
        <taxon>Bacteria</taxon>
        <taxon>Pseudomonadati</taxon>
        <taxon>Pseudomonadota</taxon>
        <taxon>Alphaproteobacteria</taxon>
        <taxon>Sphingomonadales</taxon>
        <taxon>Sphingomonadaceae</taxon>
        <taxon>Sphingomonas</taxon>
    </lineage>
</organism>
<keyword evidence="13" id="KW-1185">Reference proteome</keyword>
<dbReference type="InterPro" id="IPR051045">
    <property type="entry name" value="TonB-dependent_transducer"/>
</dbReference>
<keyword evidence="6" id="KW-0812">Transmembrane</keyword>
<dbReference type="EMBL" id="JBHRXP010000001">
    <property type="protein sequence ID" value="MFC3578788.1"/>
    <property type="molecule type" value="Genomic_DNA"/>
</dbReference>